<organism evidence="3 4">
    <name type="scientific">Sphenostylis stenocarpa</name>
    <dbReference type="NCBI Taxonomy" id="92480"/>
    <lineage>
        <taxon>Eukaryota</taxon>
        <taxon>Viridiplantae</taxon>
        <taxon>Streptophyta</taxon>
        <taxon>Embryophyta</taxon>
        <taxon>Tracheophyta</taxon>
        <taxon>Spermatophyta</taxon>
        <taxon>Magnoliopsida</taxon>
        <taxon>eudicotyledons</taxon>
        <taxon>Gunneridae</taxon>
        <taxon>Pentapetalae</taxon>
        <taxon>rosids</taxon>
        <taxon>fabids</taxon>
        <taxon>Fabales</taxon>
        <taxon>Fabaceae</taxon>
        <taxon>Papilionoideae</taxon>
        <taxon>50 kb inversion clade</taxon>
        <taxon>NPAAA clade</taxon>
        <taxon>indigoferoid/millettioid clade</taxon>
        <taxon>Phaseoleae</taxon>
        <taxon>Sphenostylis</taxon>
    </lineage>
</organism>
<name>A0AA86T003_9FABA</name>
<dbReference type="Pfam" id="PF25999">
    <property type="entry name" value="SYNRG_C"/>
    <property type="match status" value="1"/>
</dbReference>
<feature type="region of interest" description="Disordered" evidence="1">
    <location>
        <begin position="134"/>
        <end position="176"/>
    </location>
</feature>
<keyword evidence="4" id="KW-1185">Reference proteome</keyword>
<dbReference type="InterPro" id="IPR059024">
    <property type="entry name" value="SYNRG_C"/>
</dbReference>
<feature type="region of interest" description="Disordered" evidence="1">
    <location>
        <begin position="1"/>
        <end position="30"/>
    </location>
</feature>
<feature type="compositionally biased region" description="Polar residues" evidence="1">
    <location>
        <begin position="134"/>
        <end position="164"/>
    </location>
</feature>
<dbReference type="Gramene" id="rna-AYBTSS11_LOCUS28288">
    <property type="protein sequence ID" value="CAJ1976153.1"/>
    <property type="gene ID" value="gene-AYBTSS11_LOCUS28288"/>
</dbReference>
<evidence type="ECO:0000313" key="3">
    <source>
        <dbReference type="EMBL" id="CAJ1976153.1"/>
    </source>
</evidence>
<evidence type="ECO:0000259" key="2">
    <source>
        <dbReference type="Pfam" id="PF25999"/>
    </source>
</evidence>
<accession>A0AA86T003</accession>
<dbReference type="AlphaFoldDB" id="A0AA86T003"/>
<evidence type="ECO:0000313" key="4">
    <source>
        <dbReference type="Proteomes" id="UP001189624"/>
    </source>
</evidence>
<gene>
    <name evidence="3" type="ORF">AYBTSS11_LOCUS28288</name>
</gene>
<dbReference type="Proteomes" id="UP001189624">
    <property type="component" value="Chromosome 10"/>
</dbReference>
<protein>
    <recommendedName>
        <fullName evidence="2">Synergin gamma C-terminal domain-containing protein</fullName>
    </recommendedName>
</protein>
<proteinExistence type="predicted"/>
<feature type="region of interest" description="Disordered" evidence="1">
    <location>
        <begin position="446"/>
        <end position="470"/>
    </location>
</feature>
<feature type="region of interest" description="Disordered" evidence="1">
    <location>
        <begin position="50"/>
        <end position="80"/>
    </location>
</feature>
<dbReference type="PANTHER" id="PTHR35701">
    <property type="entry name" value="OS11G0148400 PROTEIN"/>
    <property type="match status" value="1"/>
</dbReference>
<feature type="compositionally biased region" description="Acidic residues" evidence="1">
    <location>
        <begin position="1"/>
        <end position="11"/>
    </location>
</feature>
<dbReference type="PANTHER" id="PTHR35701:SF1">
    <property type="entry name" value="OS11G0148400 PROTEIN"/>
    <property type="match status" value="1"/>
</dbReference>
<reference evidence="3" key="1">
    <citation type="submission" date="2023-10" db="EMBL/GenBank/DDBJ databases">
        <authorList>
            <person name="Domelevo Entfellner J.-B."/>
        </authorList>
    </citation>
    <scope>NUCLEOTIDE SEQUENCE</scope>
</reference>
<sequence length="925" mass="101875">MAEEEDDDESFGDFTFASFPSQPFPSTTNDNNLVFVHDDWGDFVNHSSQITNGLSKPFPDPTTKRVNDNNGVAGQSEAAKKPMGAIPLSIFGEEEEEEPTLANVFPNGGVVKGGSDSNGSVGISDLISSLYNQQRPQMDSHNGSASLSNFAATNPGNSKGSKFNSNEDEEDEDGWEFKSAEWETGTKNQDVKAEVQKLDNGALNVGTLLDSSNGISDKAGGWHLNFEFSPHSAAQNHINTQPGLNSGSKDVGTGFSMFNQSFGELNSGSGSNQNSKAPEKADIYPTNVELLKFEGTNGSSLASASHQSDEWNFGFNFNSSSVGEDNHNSESHFKRIETKDNQADNNVNNASPANINVDSDVNLFESDGAVTKHEVLNHYLGSENRREALPLSIFCDETPDTDEQPVPQDLSDHAETSPIKNSFNIPASNLSINDLWNLYNQAENQTSSANVTPKESENQIHASPAVSGSSLVIGNDGLDDNFWDFKDASTGTRFAHESPQETYFSHASQINENGLHSSSTVLNPDLASGDNDFDDDSWEFKDAICATKSQDHASTLDHTDLPRTQLSTKLEQIDHAEFYSKLKDELCNHVLLHLHNLKKTQNAATLSGEDAKVKALQEEIQVNRFLSMGKWENPVIGIGFGTKLNPRYVTCDFSEILHQDNMSIPTEYISGDYFPTNVSFNELLEVLKEPNFQPFDSEYRLSSRFLRAEKDIKSAIELLKETVSTLRILKLGSTEERSNYLTMWSKIAFACSQELKHGAYFWRQAVLQNVHDQILSNQKGVQYIIALGEIYRVAEIIGASTKLHKPWMLSGSTDHKSLCSLLNECNSIWLASGLEEALLSISNQNNFEPEDISRALVESIKYIHELDEHALRSYVISGEQTTCQLSALPAGCIPGLNLVTWNGKHYIVKLANLWANLISSDSPKT</sequence>
<feature type="domain" description="Synergin gamma C-terminal" evidence="2">
    <location>
        <begin position="733"/>
        <end position="924"/>
    </location>
</feature>
<evidence type="ECO:0000256" key="1">
    <source>
        <dbReference type="SAM" id="MobiDB-lite"/>
    </source>
</evidence>
<dbReference type="EMBL" id="OY731407">
    <property type="protein sequence ID" value="CAJ1976153.1"/>
    <property type="molecule type" value="Genomic_DNA"/>
</dbReference>
<feature type="compositionally biased region" description="Polar residues" evidence="1">
    <location>
        <begin position="18"/>
        <end position="30"/>
    </location>
</feature>
<feature type="region of interest" description="Disordered" evidence="1">
    <location>
        <begin position="397"/>
        <end position="422"/>
    </location>
</feature>